<organism evidence="3 4">
    <name type="scientific">Virgisporangium aliadipatigenens</name>
    <dbReference type="NCBI Taxonomy" id="741659"/>
    <lineage>
        <taxon>Bacteria</taxon>
        <taxon>Bacillati</taxon>
        <taxon>Actinomycetota</taxon>
        <taxon>Actinomycetes</taxon>
        <taxon>Micromonosporales</taxon>
        <taxon>Micromonosporaceae</taxon>
        <taxon>Virgisporangium</taxon>
    </lineage>
</organism>
<dbReference type="Pfam" id="PF07224">
    <property type="entry name" value="Chlorophyllase"/>
    <property type="match status" value="1"/>
</dbReference>
<dbReference type="PANTHER" id="PTHR22946:SF9">
    <property type="entry name" value="POLYKETIDE TRANSFERASE AF380"/>
    <property type="match status" value="1"/>
</dbReference>
<keyword evidence="4" id="KW-1185">Reference proteome</keyword>
<dbReference type="InterPro" id="IPR029058">
    <property type="entry name" value="AB_hydrolase_fold"/>
</dbReference>
<gene>
    <name evidence="3" type="ORF">Val02_70660</name>
</gene>
<comment type="similarity">
    <text evidence="1">Belongs to the AB hydrolase superfamily.</text>
</comment>
<keyword evidence="2" id="KW-0378">Hydrolase</keyword>
<sequence length="263" mass="27515">MVSALPLPTGKAPTRTYQVANRTDTYTRDGSRTLRTTTWYPKGTAGKFPVVLFSHGLNGLPEDFRPLLSKWAAAGFVVVAPAYPNTSRNSGKFDIADVLNQPADGSFVLTQALAGPLKDIMDPERLGAAGHSAGGITTVGLFTTSRDPRLRSGVVFAGAAIGVGSGFSGAAVPLMFVHGDADEVVSYASGKEIFDAAPWPKALFTLPGGDHSTAYMRESAKAYPAVAASTLDFLRYSLYGDTAARGRLAADAKPAGTLDDKLG</sequence>
<dbReference type="GO" id="GO:0052689">
    <property type="term" value="F:carboxylic ester hydrolase activity"/>
    <property type="evidence" value="ECO:0007669"/>
    <property type="project" value="UniProtKB-ARBA"/>
</dbReference>
<name>A0A8J3YUQ1_9ACTN</name>
<dbReference type="InterPro" id="IPR050261">
    <property type="entry name" value="FrsA_esterase"/>
</dbReference>
<accession>A0A8J3YUQ1</accession>
<evidence type="ECO:0000313" key="3">
    <source>
        <dbReference type="EMBL" id="GIJ50180.1"/>
    </source>
</evidence>
<evidence type="ECO:0000313" key="4">
    <source>
        <dbReference type="Proteomes" id="UP000619260"/>
    </source>
</evidence>
<dbReference type="SUPFAM" id="SSF53474">
    <property type="entry name" value="alpha/beta-Hydrolases"/>
    <property type="match status" value="1"/>
</dbReference>
<evidence type="ECO:0000256" key="2">
    <source>
        <dbReference type="ARBA" id="ARBA00022801"/>
    </source>
</evidence>
<dbReference type="PANTHER" id="PTHR22946">
    <property type="entry name" value="DIENELACTONE HYDROLASE DOMAIN-CONTAINING PROTEIN-RELATED"/>
    <property type="match status" value="1"/>
</dbReference>
<dbReference type="Gene3D" id="3.40.50.1820">
    <property type="entry name" value="alpha/beta hydrolase"/>
    <property type="match status" value="1"/>
</dbReference>
<reference evidence="3" key="1">
    <citation type="submission" date="2021-01" db="EMBL/GenBank/DDBJ databases">
        <title>Whole genome shotgun sequence of Virgisporangium aliadipatigenens NBRC 105644.</title>
        <authorList>
            <person name="Komaki H."/>
            <person name="Tamura T."/>
        </authorList>
    </citation>
    <scope>NUCLEOTIDE SEQUENCE</scope>
    <source>
        <strain evidence="3">NBRC 105644</strain>
    </source>
</reference>
<protein>
    <recommendedName>
        <fullName evidence="5">Chlorophyllase</fullName>
    </recommendedName>
</protein>
<dbReference type="EMBL" id="BOPF01000033">
    <property type="protein sequence ID" value="GIJ50180.1"/>
    <property type="molecule type" value="Genomic_DNA"/>
</dbReference>
<dbReference type="AlphaFoldDB" id="A0A8J3YUQ1"/>
<evidence type="ECO:0008006" key="5">
    <source>
        <dbReference type="Google" id="ProtNLM"/>
    </source>
</evidence>
<evidence type="ECO:0000256" key="1">
    <source>
        <dbReference type="ARBA" id="ARBA00008645"/>
    </source>
</evidence>
<proteinExistence type="inferred from homology"/>
<comment type="caution">
    <text evidence="3">The sequence shown here is derived from an EMBL/GenBank/DDBJ whole genome shotgun (WGS) entry which is preliminary data.</text>
</comment>
<dbReference type="InterPro" id="IPR017395">
    <property type="entry name" value="Chlorophyllase-like"/>
</dbReference>
<dbReference type="Proteomes" id="UP000619260">
    <property type="component" value="Unassembled WGS sequence"/>
</dbReference>